<evidence type="ECO:0000313" key="2">
    <source>
        <dbReference type="EMBL" id="KAL3398480.1"/>
    </source>
</evidence>
<gene>
    <name evidence="2" type="ORF">TKK_007636</name>
</gene>
<reference evidence="2 3" key="1">
    <citation type="journal article" date="2024" name="bioRxiv">
        <title>A reference genome for Trichogramma kaykai: A tiny desert-dwelling parasitoid wasp with competing sex-ratio distorters.</title>
        <authorList>
            <person name="Culotta J."/>
            <person name="Lindsey A.R."/>
        </authorList>
    </citation>
    <scope>NUCLEOTIDE SEQUENCE [LARGE SCALE GENOMIC DNA]</scope>
    <source>
        <strain evidence="2 3">KSX58</strain>
    </source>
</reference>
<feature type="compositionally biased region" description="Basic and acidic residues" evidence="1">
    <location>
        <begin position="562"/>
        <end position="572"/>
    </location>
</feature>
<feature type="compositionally biased region" description="Polar residues" evidence="1">
    <location>
        <begin position="548"/>
        <end position="561"/>
    </location>
</feature>
<protein>
    <submittedName>
        <fullName evidence="2">Uncharacterized protein</fullName>
    </submittedName>
</protein>
<dbReference type="Proteomes" id="UP001627154">
    <property type="component" value="Unassembled WGS sequence"/>
</dbReference>
<organism evidence="2 3">
    <name type="scientific">Trichogramma kaykai</name>
    <dbReference type="NCBI Taxonomy" id="54128"/>
    <lineage>
        <taxon>Eukaryota</taxon>
        <taxon>Metazoa</taxon>
        <taxon>Ecdysozoa</taxon>
        <taxon>Arthropoda</taxon>
        <taxon>Hexapoda</taxon>
        <taxon>Insecta</taxon>
        <taxon>Pterygota</taxon>
        <taxon>Neoptera</taxon>
        <taxon>Endopterygota</taxon>
        <taxon>Hymenoptera</taxon>
        <taxon>Apocrita</taxon>
        <taxon>Proctotrupomorpha</taxon>
        <taxon>Chalcidoidea</taxon>
        <taxon>Trichogrammatidae</taxon>
        <taxon>Trichogramma</taxon>
    </lineage>
</organism>
<dbReference type="AlphaFoldDB" id="A0ABD2X0H3"/>
<keyword evidence="3" id="KW-1185">Reference proteome</keyword>
<evidence type="ECO:0000256" key="1">
    <source>
        <dbReference type="SAM" id="MobiDB-lite"/>
    </source>
</evidence>
<accession>A0ABD2X0H3</accession>
<evidence type="ECO:0000313" key="3">
    <source>
        <dbReference type="Proteomes" id="UP001627154"/>
    </source>
</evidence>
<sequence length="650" mass="74223">MDSFFSKYRHLSSVHTCFKHVQDNIFYALDDNTLNALLWKTEERLKSDFLEKYIFEKNFLCSQCSDPVIMEEAFDLTLCSNSSIVCIQDMTNASSQSNLSIQHNFSLNMEVDNADFSNENEVGSTANDDQNKKESFEFKKNGLYHILLNEPSKMGKLVLDKYKNKGILDKTRLKEIVVLHYMYKDPINYSCVFLAYFSSLSHFIYASSSLSLNTFSMLVLSQHRVKSSALQEIAAQILELFPSETDADLYYIPYKEAKHFGAKNAKGSLYNTYNELREEFGLAGYINLQNHVDPENKEKEIIDNPNAFTYIDILCDKDYKSQNSTEVGLEWNKIFVDRVEKLTKTCKVKGGELEFVKSYFDYKKHYTCLNSNVVTSLLVPDYDKIIESLITNQSVLPTSNSSKSHFFKQKWPNIAKKIIKYCRSSRNSELQEFKKQNKEFFNKVSDEQELTIAFYMLPKCLSVSKNILVDGTSIPVDKEGQPRFKFKTSSSYWLRGQLPPNGAENTNSNINKSPTKQPKDLENQIPGSVSDNEVDDEGIDPFKRSSKLNRSIQDDSPTSSLKRVEAYADLSKEGGPVITKTEETPENSTSVAQQQEQEQHQPSPKLPDDPQIPNNQNIALINQRDPAVIIMAEQVKVKDAIATLTLKITF</sequence>
<dbReference type="EMBL" id="JBJJXI010000059">
    <property type="protein sequence ID" value="KAL3398480.1"/>
    <property type="molecule type" value="Genomic_DNA"/>
</dbReference>
<proteinExistence type="predicted"/>
<name>A0ABD2X0H3_9HYME</name>
<comment type="caution">
    <text evidence="2">The sequence shown here is derived from an EMBL/GenBank/DDBJ whole genome shotgun (WGS) entry which is preliminary data.</text>
</comment>
<feature type="region of interest" description="Disordered" evidence="1">
    <location>
        <begin position="493"/>
        <end position="615"/>
    </location>
</feature>
<feature type="compositionally biased region" description="Polar residues" evidence="1">
    <location>
        <begin position="503"/>
        <end position="516"/>
    </location>
</feature>